<evidence type="ECO:0000256" key="10">
    <source>
        <dbReference type="ARBA" id="ARBA00023180"/>
    </source>
</evidence>
<evidence type="ECO:0000256" key="4">
    <source>
        <dbReference type="ARBA" id="ARBA00022475"/>
    </source>
</evidence>
<accession>A0A8K0K1Q8</accession>
<keyword evidence="6 14" id="KW-1133">Transmembrane helix</keyword>
<evidence type="ECO:0000256" key="14">
    <source>
        <dbReference type="SAM" id="Phobius"/>
    </source>
</evidence>
<comment type="similarity">
    <text evidence="3">Belongs to the CD36 family.</text>
</comment>
<evidence type="ECO:0000256" key="11">
    <source>
        <dbReference type="ARBA" id="ARBA00040821"/>
    </source>
</evidence>
<evidence type="ECO:0000256" key="3">
    <source>
        <dbReference type="ARBA" id="ARBA00010532"/>
    </source>
</evidence>
<evidence type="ECO:0000313" key="15">
    <source>
        <dbReference type="EMBL" id="KAG8226373.1"/>
    </source>
</evidence>
<name>A0A8K0K1Q8_LADFU</name>
<evidence type="ECO:0000313" key="16">
    <source>
        <dbReference type="Proteomes" id="UP000792457"/>
    </source>
</evidence>
<reference evidence="15" key="2">
    <citation type="submission" date="2017-10" db="EMBL/GenBank/DDBJ databases">
        <title>Ladona fulva Genome sequencing and assembly.</title>
        <authorList>
            <person name="Murali S."/>
            <person name="Richards S."/>
            <person name="Bandaranaike D."/>
            <person name="Bellair M."/>
            <person name="Blankenburg K."/>
            <person name="Chao H."/>
            <person name="Dinh H."/>
            <person name="Doddapaneni H."/>
            <person name="Dugan-Rocha S."/>
            <person name="Elkadiri S."/>
            <person name="Gnanaolivu R."/>
            <person name="Hernandez B."/>
            <person name="Skinner E."/>
            <person name="Javaid M."/>
            <person name="Lee S."/>
            <person name="Li M."/>
            <person name="Ming W."/>
            <person name="Munidasa M."/>
            <person name="Muniz J."/>
            <person name="Nguyen L."/>
            <person name="Hughes D."/>
            <person name="Osuji N."/>
            <person name="Pu L.-L."/>
            <person name="Puazo M."/>
            <person name="Qu C."/>
            <person name="Quiroz J."/>
            <person name="Raj R."/>
            <person name="Weissenberger G."/>
            <person name="Xin Y."/>
            <person name="Zou X."/>
            <person name="Han Y."/>
            <person name="Worley K."/>
            <person name="Muzny D."/>
            <person name="Gibbs R."/>
        </authorList>
    </citation>
    <scope>NUCLEOTIDE SEQUENCE</scope>
    <source>
        <strain evidence="15">Sampled in the wild</strain>
    </source>
</reference>
<feature type="transmembrane region" description="Helical" evidence="14">
    <location>
        <begin position="75"/>
        <end position="100"/>
    </location>
</feature>
<organism evidence="15 16">
    <name type="scientific">Ladona fulva</name>
    <name type="common">Scarce chaser dragonfly</name>
    <name type="synonym">Libellula fulva</name>
    <dbReference type="NCBI Taxonomy" id="123851"/>
    <lineage>
        <taxon>Eukaryota</taxon>
        <taxon>Metazoa</taxon>
        <taxon>Ecdysozoa</taxon>
        <taxon>Arthropoda</taxon>
        <taxon>Hexapoda</taxon>
        <taxon>Insecta</taxon>
        <taxon>Pterygota</taxon>
        <taxon>Palaeoptera</taxon>
        <taxon>Odonata</taxon>
        <taxon>Epiprocta</taxon>
        <taxon>Anisoptera</taxon>
        <taxon>Libelluloidea</taxon>
        <taxon>Libellulidae</taxon>
        <taxon>Ladona</taxon>
    </lineage>
</organism>
<feature type="region of interest" description="Disordered" evidence="13">
    <location>
        <begin position="113"/>
        <end position="170"/>
    </location>
</feature>
<evidence type="ECO:0000256" key="2">
    <source>
        <dbReference type="ARBA" id="ARBA00004651"/>
    </source>
</evidence>
<dbReference type="GO" id="GO:0005737">
    <property type="term" value="C:cytoplasm"/>
    <property type="evidence" value="ECO:0007669"/>
    <property type="project" value="TreeGrafter"/>
</dbReference>
<proteinExistence type="inferred from homology"/>
<evidence type="ECO:0000256" key="1">
    <source>
        <dbReference type="ARBA" id="ARBA00004189"/>
    </source>
</evidence>
<keyword evidence="4" id="KW-1003">Cell membrane</keyword>
<dbReference type="GO" id="GO:0005044">
    <property type="term" value="F:scavenger receptor activity"/>
    <property type="evidence" value="ECO:0007669"/>
    <property type="project" value="TreeGrafter"/>
</dbReference>
<comment type="caution">
    <text evidence="15">The sequence shown here is derived from an EMBL/GenBank/DDBJ whole genome shotgun (WGS) entry which is preliminary data.</text>
</comment>
<gene>
    <name evidence="15" type="ORF">J437_LFUL007731</name>
</gene>
<keyword evidence="7 14" id="KW-0472">Membrane</keyword>
<dbReference type="OrthoDB" id="18585at2759"/>
<keyword evidence="5 14" id="KW-0812">Transmembrane</keyword>
<keyword evidence="9" id="KW-0675">Receptor</keyword>
<reference evidence="15" key="1">
    <citation type="submission" date="2013-04" db="EMBL/GenBank/DDBJ databases">
        <authorList>
            <person name="Qu J."/>
            <person name="Murali S.C."/>
            <person name="Bandaranaike D."/>
            <person name="Bellair M."/>
            <person name="Blankenburg K."/>
            <person name="Chao H."/>
            <person name="Dinh H."/>
            <person name="Doddapaneni H."/>
            <person name="Downs B."/>
            <person name="Dugan-Rocha S."/>
            <person name="Elkadiri S."/>
            <person name="Gnanaolivu R.D."/>
            <person name="Hernandez B."/>
            <person name="Javaid M."/>
            <person name="Jayaseelan J.C."/>
            <person name="Lee S."/>
            <person name="Li M."/>
            <person name="Ming W."/>
            <person name="Munidasa M."/>
            <person name="Muniz J."/>
            <person name="Nguyen L."/>
            <person name="Ongeri F."/>
            <person name="Osuji N."/>
            <person name="Pu L.-L."/>
            <person name="Puazo M."/>
            <person name="Qu C."/>
            <person name="Quiroz J."/>
            <person name="Raj R."/>
            <person name="Weissenberger G."/>
            <person name="Xin Y."/>
            <person name="Zou X."/>
            <person name="Han Y."/>
            <person name="Richards S."/>
            <person name="Worley K."/>
            <person name="Muzny D."/>
            <person name="Gibbs R."/>
        </authorList>
    </citation>
    <scope>NUCLEOTIDE SEQUENCE</scope>
    <source>
        <strain evidence="15">Sampled in the wild</strain>
    </source>
</reference>
<evidence type="ECO:0000256" key="5">
    <source>
        <dbReference type="ARBA" id="ARBA00022692"/>
    </source>
</evidence>
<evidence type="ECO:0000256" key="13">
    <source>
        <dbReference type="SAM" id="MobiDB-lite"/>
    </source>
</evidence>
<dbReference type="Proteomes" id="UP000792457">
    <property type="component" value="Unassembled WGS sequence"/>
</dbReference>
<evidence type="ECO:0000256" key="7">
    <source>
        <dbReference type="ARBA" id="ARBA00023136"/>
    </source>
</evidence>
<dbReference type="InterPro" id="IPR002159">
    <property type="entry name" value="CD36_fam"/>
</dbReference>
<sequence length="170" mass="18163">MMLVSGEKWEKVNLQFHDNGTVTFQQKKVFHFDAASSNGTEDDLVIVPNIPMLGIDSLPDEVLDLLYLATEVPPVVHVALTYGLIALGILLLLISLGCLVRSAGRQETLSLEASSHYGKPKPGANGRKPANQMAGKPMQNGSSNHAKPGKDNMDGLNPSFVEAPETGITG</sequence>
<evidence type="ECO:0000256" key="6">
    <source>
        <dbReference type="ARBA" id="ARBA00022989"/>
    </source>
</evidence>
<keyword evidence="10" id="KW-0325">Glycoprotein</keyword>
<evidence type="ECO:0000256" key="12">
    <source>
        <dbReference type="ARBA" id="ARBA00042244"/>
    </source>
</evidence>
<evidence type="ECO:0000256" key="9">
    <source>
        <dbReference type="ARBA" id="ARBA00023170"/>
    </source>
</evidence>
<dbReference type="PANTHER" id="PTHR11923">
    <property type="entry name" value="SCAVENGER RECEPTOR CLASS B TYPE-1 SR-B1"/>
    <property type="match status" value="1"/>
</dbReference>
<keyword evidence="16" id="KW-1185">Reference proteome</keyword>
<keyword evidence="8" id="KW-1015">Disulfide bond</keyword>
<dbReference type="EMBL" id="KZ308277">
    <property type="protein sequence ID" value="KAG8226373.1"/>
    <property type="molecule type" value="Genomic_DNA"/>
</dbReference>
<dbReference type="Pfam" id="PF01130">
    <property type="entry name" value="CD36"/>
    <property type="match status" value="1"/>
</dbReference>
<dbReference type="PANTHER" id="PTHR11923:SF110">
    <property type="entry name" value="SCAVENGER RECEPTOR CLASS B MEMBER 1"/>
    <property type="match status" value="1"/>
</dbReference>
<dbReference type="AlphaFoldDB" id="A0A8K0K1Q8"/>
<comment type="subcellular location">
    <subcellularLocation>
        <location evidence="2">Cell membrane</location>
        <topology evidence="2">Multi-pass membrane protein</topology>
    </subcellularLocation>
    <subcellularLocation>
        <location evidence="1">Membrane</location>
        <location evidence="1">Caveola</location>
        <topology evidence="1">Multi-pass membrane protein</topology>
    </subcellularLocation>
</comment>
<dbReference type="GO" id="GO:0005901">
    <property type="term" value="C:caveola"/>
    <property type="evidence" value="ECO:0007669"/>
    <property type="project" value="UniProtKB-SubCell"/>
</dbReference>
<protein>
    <recommendedName>
        <fullName evidence="11">Scavenger receptor class B member 1</fullName>
    </recommendedName>
    <alternativeName>
        <fullName evidence="12">SR-BI</fullName>
    </alternativeName>
</protein>
<evidence type="ECO:0000256" key="8">
    <source>
        <dbReference type="ARBA" id="ARBA00023157"/>
    </source>
</evidence>